<dbReference type="eggNOG" id="COG3384">
    <property type="taxonomic scope" value="Bacteria"/>
</dbReference>
<proteinExistence type="inferred from homology"/>
<comment type="cofactor">
    <cofactor evidence="1">
        <name>Zn(2+)</name>
        <dbReference type="ChEBI" id="CHEBI:29105"/>
    </cofactor>
</comment>
<reference evidence="7 8" key="1">
    <citation type="journal article" date="2011" name="Stand. Genomic Sci.">
        <title>Complete genome sequence of Parvibaculum lavamentivorans type strain (DS-1(T)).</title>
        <authorList>
            <person name="Schleheck D."/>
            <person name="Weiss M."/>
            <person name="Pitluck S."/>
            <person name="Bruce D."/>
            <person name="Land M.L."/>
            <person name="Han S."/>
            <person name="Saunders E."/>
            <person name="Tapia R."/>
            <person name="Detter C."/>
            <person name="Brettin T."/>
            <person name="Han J."/>
            <person name="Woyke T."/>
            <person name="Goodwin L."/>
            <person name="Pennacchio L."/>
            <person name="Nolan M."/>
            <person name="Cook A.M."/>
            <person name="Kjelleberg S."/>
            <person name="Thomas T."/>
        </authorList>
    </citation>
    <scope>NUCLEOTIDE SEQUENCE [LARGE SCALE GENOMIC DNA]</scope>
    <source>
        <strain evidence="8">DS-1 / DSM 13023 / NCIMB 13966</strain>
    </source>
</reference>
<dbReference type="SUPFAM" id="SSF53213">
    <property type="entry name" value="LigB-like"/>
    <property type="match status" value="1"/>
</dbReference>
<dbReference type="STRING" id="402881.Plav_0983"/>
<dbReference type="PANTHER" id="PTHR30096:SF0">
    <property type="entry name" value="4,5-DOPA DIOXYGENASE EXTRADIOL-LIKE PROTEIN"/>
    <property type="match status" value="1"/>
</dbReference>
<name>A7HRS3_PARL1</name>
<evidence type="ECO:0000313" key="7">
    <source>
        <dbReference type="EMBL" id="ABS62606.1"/>
    </source>
</evidence>
<evidence type="ECO:0000256" key="1">
    <source>
        <dbReference type="ARBA" id="ARBA00001947"/>
    </source>
</evidence>
<organism evidence="7 8">
    <name type="scientific">Parvibaculum lavamentivorans (strain DS-1 / DSM 13023 / NCIMB 13966)</name>
    <dbReference type="NCBI Taxonomy" id="402881"/>
    <lineage>
        <taxon>Bacteria</taxon>
        <taxon>Pseudomonadati</taxon>
        <taxon>Pseudomonadota</taxon>
        <taxon>Alphaproteobacteria</taxon>
        <taxon>Hyphomicrobiales</taxon>
        <taxon>Parvibaculaceae</taxon>
        <taxon>Parvibaculum</taxon>
    </lineage>
</organism>
<keyword evidence="5" id="KW-0560">Oxidoreductase</keyword>
<evidence type="ECO:0000256" key="4">
    <source>
        <dbReference type="ARBA" id="ARBA00022833"/>
    </source>
</evidence>
<dbReference type="Proteomes" id="UP000006377">
    <property type="component" value="Chromosome"/>
</dbReference>
<keyword evidence="8" id="KW-1185">Reference proteome</keyword>
<dbReference type="RefSeq" id="WP_012109862.1">
    <property type="nucleotide sequence ID" value="NC_009719.1"/>
</dbReference>
<evidence type="ECO:0000256" key="5">
    <source>
        <dbReference type="ARBA" id="ARBA00023002"/>
    </source>
</evidence>
<evidence type="ECO:0000259" key="6">
    <source>
        <dbReference type="Pfam" id="PF02900"/>
    </source>
</evidence>
<dbReference type="Pfam" id="PF02900">
    <property type="entry name" value="LigB"/>
    <property type="match status" value="1"/>
</dbReference>
<comment type="similarity">
    <text evidence="2">Belongs to the DODA-type extradiol aromatic ring-opening dioxygenase family.</text>
</comment>
<dbReference type="EMBL" id="CP000774">
    <property type="protein sequence ID" value="ABS62606.1"/>
    <property type="molecule type" value="Genomic_DNA"/>
</dbReference>
<accession>A7HRS3</accession>
<gene>
    <name evidence="7" type="ordered locus">Plav_0983</name>
</gene>
<dbReference type="InterPro" id="IPR004183">
    <property type="entry name" value="Xdiol_dOase_suB"/>
</dbReference>
<dbReference type="Gene3D" id="3.40.830.10">
    <property type="entry name" value="LigB-like"/>
    <property type="match status" value="1"/>
</dbReference>
<dbReference type="PANTHER" id="PTHR30096">
    <property type="entry name" value="4,5-DOPA DIOXYGENASE EXTRADIOL-LIKE PROTEIN"/>
    <property type="match status" value="1"/>
</dbReference>
<keyword evidence="7" id="KW-0223">Dioxygenase</keyword>
<dbReference type="KEGG" id="pla:Plav_0983"/>
<dbReference type="GO" id="GO:0016702">
    <property type="term" value="F:oxidoreductase activity, acting on single donors with incorporation of molecular oxygen, incorporation of two atoms of oxygen"/>
    <property type="evidence" value="ECO:0007669"/>
    <property type="project" value="UniProtKB-ARBA"/>
</dbReference>
<dbReference type="AlphaFoldDB" id="A7HRS3"/>
<evidence type="ECO:0000256" key="3">
    <source>
        <dbReference type="ARBA" id="ARBA00022723"/>
    </source>
</evidence>
<feature type="domain" description="Extradiol ring-cleavage dioxygenase class III enzyme subunit B" evidence="6">
    <location>
        <begin position="32"/>
        <end position="246"/>
    </location>
</feature>
<dbReference type="InterPro" id="IPR014436">
    <property type="entry name" value="Extradiol_dOase_DODA"/>
</dbReference>
<dbReference type="PIRSF" id="PIRSF006157">
    <property type="entry name" value="Doxgns_DODA"/>
    <property type="match status" value="1"/>
</dbReference>
<dbReference type="CDD" id="cd07363">
    <property type="entry name" value="45_DOPA_Dioxygenase"/>
    <property type="match status" value="1"/>
</dbReference>
<keyword evidence="4" id="KW-0862">Zinc</keyword>
<dbReference type="NCBIfam" id="NF007914">
    <property type="entry name" value="PRK10628.1"/>
    <property type="match status" value="1"/>
</dbReference>
<sequence>MQTNKIRPQPAIFFGHGSPGNVMEDNFITRTWENLGREFGKPKGIICISAHWYTRGVRVTAGAHPGTIHDFGGFPKAMYDMRYPAPGSPALAAAIRERLAPLDVELDEERGFDHGSWCVLAKVFPEADVPLVQVGMDASLSPSRHFEIGKALGAFRDEGYLLMGSGNIVHNLPEMDWQMRDGSYEWAGRFGDYIRGSIASDTPANLIDYTSQNRDALLSVPHPDHYLPLLYVMGARRENDPVRFETPIVEYGSLDMTTVVVGG</sequence>
<dbReference type="GO" id="GO:0008198">
    <property type="term" value="F:ferrous iron binding"/>
    <property type="evidence" value="ECO:0007669"/>
    <property type="project" value="InterPro"/>
</dbReference>
<keyword evidence="3" id="KW-0479">Metal-binding</keyword>
<protein>
    <submittedName>
        <fullName evidence="7">Extradiol ring-cleavage dioxygenase class III protein subunit B</fullName>
    </submittedName>
</protein>
<dbReference type="HOGENOM" id="CLU_046582_2_0_5"/>
<evidence type="ECO:0000256" key="2">
    <source>
        <dbReference type="ARBA" id="ARBA00007581"/>
    </source>
</evidence>
<evidence type="ECO:0000313" key="8">
    <source>
        <dbReference type="Proteomes" id="UP000006377"/>
    </source>
</evidence>
<dbReference type="GO" id="GO:0008270">
    <property type="term" value="F:zinc ion binding"/>
    <property type="evidence" value="ECO:0007669"/>
    <property type="project" value="InterPro"/>
</dbReference>